<evidence type="ECO:0000313" key="1">
    <source>
        <dbReference type="EMBL" id="QDT36687.1"/>
    </source>
</evidence>
<keyword evidence="2" id="KW-1185">Reference proteome</keyword>
<accession>A0A517QYF4</accession>
<dbReference type="EMBL" id="CP036268">
    <property type="protein sequence ID" value="QDT36687.1"/>
    <property type="molecule type" value="Genomic_DNA"/>
</dbReference>
<protein>
    <submittedName>
        <fullName evidence="1">Uncharacterized protein</fullName>
    </submittedName>
</protein>
<gene>
    <name evidence="1" type="ORF">Pan189_10490</name>
</gene>
<dbReference type="OrthoDB" id="300986at2"/>
<reference evidence="1 2" key="1">
    <citation type="submission" date="2019-02" db="EMBL/GenBank/DDBJ databases">
        <title>Deep-cultivation of Planctomycetes and their phenomic and genomic characterization uncovers novel biology.</title>
        <authorList>
            <person name="Wiegand S."/>
            <person name="Jogler M."/>
            <person name="Boedeker C."/>
            <person name="Pinto D."/>
            <person name="Vollmers J."/>
            <person name="Rivas-Marin E."/>
            <person name="Kohn T."/>
            <person name="Peeters S.H."/>
            <person name="Heuer A."/>
            <person name="Rast P."/>
            <person name="Oberbeckmann S."/>
            <person name="Bunk B."/>
            <person name="Jeske O."/>
            <person name="Meyerdierks A."/>
            <person name="Storesund J.E."/>
            <person name="Kallscheuer N."/>
            <person name="Luecker S."/>
            <person name="Lage O.M."/>
            <person name="Pohl T."/>
            <person name="Merkel B.J."/>
            <person name="Hornburger P."/>
            <person name="Mueller R.-W."/>
            <person name="Bruemmer F."/>
            <person name="Labrenz M."/>
            <person name="Spormann A.M."/>
            <person name="Op den Camp H."/>
            <person name="Overmann J."/>
            <person name="Amann R."/>
            <person name="Jetten M.S.M."/>
            <person name="Mascher T."/>
            <person name="Medema M.H."/>
            <person name="Devos D.P."/>
            <person name="Kaster A.-K."/>
            <person name="Ovreas L."/>
            <person name="Rohde M."/>
            <person name="Galperin M.Y."/>
            <person name="Jogler C."/>
        </authorList>
    </citation>
    <scope>NUCLEOTIDE SEQUENCE [LARGE SCALE GENOMIC DNA]</scope>
    <source>
        <strain evidence="1 2">Pan189</strain>
    </source>
</reference>
<dbReference type="RefSeq" id="WP_145362870.1">
    <property type="nucleotide sequence ID" value="NZ_CP036268.1"/>
</dbReference>
<evidence type="ECO:0000313" key="2">
    <source>
        <dbReference type="Proteomes" id="UP000317318"/>
    </source>
</evidence>
<dbReference type="Proteomes" id="UP000317318">
    <property type="component" value="Chromosome"/>
</dbReference>
<name>A0A517QYF4_9PLAN</name>
<dbReference type="KEGG" id="svp:Pan189_10490"/>
<organism evidence="1 2">
    <name type="scientific">Stratiformator vulcanicus</name>
    <dbReference type="NCBI Taxonomy" id="2527980"/>
    <lineage>
        <taxon>Bacteria</taxon>
        <taxon>Pseudomonadati</taxon>
        <taxon>Planctomycetota</taxon>
        <taxon>Planctomycetia</taxon>
        <taxon>Planctomycetales</taxon>
        <taxon>Planctomycetaceae</taxon>
        <taxon>Stratiformator</taxon>
    </lineage>
</organism>
<proteinExistence type="predicted"/>
<sequence length="89" mass="9682">MKEYHFTLFVDSSDIVNEDFIQRLLETGVQDMTPGISNGRADISCHVEADSLEEAIRACVAALKEADPLARVLSLSVEGEELTTIVEAG</sequence>
<dbReference type="AlphaFoldDB" id="A0A517QYF4"/>